<dbReference type="Proteomes" id="UP001347146">
    <property type="component" value="Unassembled WGS sequence"/>
</dbReference>
<protein>
    <submittedName>
        <fullName evidence="3">CYTH and CHAD domain-containing protein</fullName>
    </submittedName>
</protein>
<dbReference type="PROSITE" id="PS51707">
    <property type="entry name" value="CYTH"/>
    <property type="match status" value="1"/>
</dbReference>
<name>A0ABU7MAV4_9ACTN</name>
<dbReference type="InterPro" id="IPR007899">
    <property type="entry name" value="CHAD_dom"/>
</dbReference>
<dbReference type="RefSeq" id="WP_330431902.1">
    <property type="nucleotide sequence ID" value="NZ_JAZDUF010000002.1"/>
</dbReference>
<feature type="domain" description="CHAD" evidence="2">
    <location>
        <begin position="202"/>
        <end position="479"/>
    </location>
</feature>
<dbReference type="InterPro" id="IPR038186">
    <property type="entry name" value="CHAD_dom_sf"/>
</dbReference>
<evidence type="ECO:0000259" key="1">
    <source>
        <dbReference type="PROSITE" id="PS51707"/>
    </source>
</evidence>
<dbReference type="PANTHER" id="PTHR39339">
    <property type="entry name" value="SLR1444 PROTEIN"/>
    <property type="match status" value="1"/>
</dbReference>
<dbReference type="PROSITE" id="PS51708">
    <property type="entry name" value="CHAD"/>
    <property type="match status" value="1"/>
</dbReference>
<dbReference type="InterPro" id="IPR033469">
    <property type="entry name" value="CYTH-like_dom_sf"/>
</dbReference>
<organism evidence="3 4">
    <name type="scientific">Gordonia sesuvii</name>
    <dbReference type="NCBI Taxonomy" id="3116777"/>
    <lineage>
        <taxon>Bacteria</taxon>
        <taxon>Bacillati</taxon>
        <taxon>Actinomycetota</taxon>
        <taxon>Actinomycetes</taxon>
        <taxon>Mycobacteriales</taxon>
        <taxon>Gordoniaceae</taxon>
        <taxon>Gordonia</taxon>
    </lineage>
</organism>
<dbReference type="Pfam" id="PF05235">
    <property type="entry name" value="CHAD"/>
    <property type="match status" value="1"/>
</dbReference>
<dbReference type="EMBL" id="JAZDUF010000002">
    <property type="protein sequence ID" value="MEE3850227.1"/>
    <property type="molecule type" value="Genomic_DNA"/>
</dbReference>
<keyword evidence="4" id="KW-1185">Reference proteome</keyword>
<comment type="caution">
    <text evidence="3">The sequence shown here is derived from an EMBL/GenBank/DDBJ whole genome shotgun (WGS) entry which is preliminary data.</text>
</comment>
<gene>
    <name evidence="3" type="ORF">VZC37_07770</name>
</gene>
<dbReference type="SMART" id="SM01118">
    <property type="entry name" value="CYTH"/>
    <property type="match status" value="1"/>
</dbReference>
<evidence type="ECO:0000259" key="2">
    <source>
        <dbReference type="PROSITE" id="PS51708"/>
    </source>
</evidence>
<proteinExistence type="predicted"/>
<dbReference type="PANTHER" id="PTHR39339:SF1">
    <property type="entry name" value="CHAD DOMAIN-CONTAINING PROTEIN"/>
    <property type="match status" value="1"/>
</dbReference>
<dbReference type="Gene3D" id="1.40.20.10">
    <property type="entry name" value="CHAD domain"/>
    <property type="match status" value="1"/>
</dbReference>
<dbReference type="InterPro" id="IPR023577">
    <property type="entry name" value="CYTH_domain"/>
</dbReference>
<sequence>MQSHVERETKWDVEPDVPLTFDVKTGADQGVETVELTNTYYDTDDLDLLNHGVTLRYREGDESDHGWQVKVPTDDGRIESTFDGDSTTVPTEVADMLWGLRLGRDLGVAAIIHTRRTRHRHLDTKGRLRYEIADDTVSATVPGPVATATTWREIEVELGPQSRDIPKSVRNRLLDVGARPSDASTKLARAVGYAPLDTPRRGSAASEAVARYMRTQLAAIFAGDVALRLGEDPIHDTRVAIRRLRSTLRTSAKLFDAEVIAGADDELKWFAGLLGEVRDRQVQRARFVRALDAIAAEMVLGPVEKKIDDELADEQAEHRAKVAEAMVSDRYRDLLEMLVAWDRGLPFVDARVRTKQLRKIVERADRKADKRLTEAVGTGVPEDLHRARKAAKRARYASELGRPVLGKKQGKAQVKKYKKIQTILGEHQDAAVAAESLRRLGARAGVRRGENGFTYGMLYQRELAAAEAARAKVIARGRH</sequence>
<evidence type="ECO:0000313" key="4">
    <source>
        <dbReference type="Proteomes" id="UP001347146"/>
    </source>
</evidence>
<accession>A0ABU7MAV4</accession>
<evidence type="ECO:0000313" key="3">
    <source>
        <dbReference type="EMBL" id="MEE3850227.1"/>
    </source>
</evidence>
<dbReference type="Pfam" id="PF01928">
    <property type="entry name" value="CYTH"/>
    <property type="match status" value="1"/>
</dbReference>
<dbReference type="SUPFAM" id="SSF55154">
    <property type="entry name" value="CYTH-like phosphatases"/>
    <property type="match status" value="1"/>
</dbReference>
<feature type="domain" description="CYTH" evidence="1">
    <location>
        <begin position="4"/>
        <end position="197"/>
    </location>
</feature>
<reference evidence="3 4" key="1">
    <citation type="submission" date="2024-01" db="EMBL/GenBank/DDBJ databases">
        <title>Draft genome sequence of Gordonia sp. LSe1-13.</title>
        <authorList>
            <person name="Suphannarot A."/>
            <person name="Mingma R."/>
        </authorList>
    </citation>
    <scope>NUCLEOTIDE SEQUENCE [LARGE SCALE GENOMIC DNA]</scope>
    <source>
        <strain evidence="3 4">LSe1-13</strain>
    </source>
</reference>
<dbReference type="SMART" id="SM00880">
    <property type="entry name" value="CHAD"/>
    <property type="match status" value="1"/>
</dbReference>
<dbReference type="CDD" id="cd07374">
    <property type="entry name" value="CYTH-like_Pase"/>
    <property type="match status" value="1"/>
</dbReference>
<dbReference type="Gene3D" id="2.40.320.10">
    <property type="entry name" value="Hypothetical Protein Pfu-838710-001"/>
    <property type="match status" value="1"/>
</dbReference>